<accession>A0A8T2XGU2</accession>
<dbReference type="InterPro" id="IPR044578">
    <property type="entry name" value="BIR6-like"/>
</dbReference>
<evidence type="ECO:0000313" key="3">
    <source>
        <dbReference type="Proteomes" id="UP000807159"/>
    </source>
</evidence>
<dbReference type="Gene3D" id="1.25.40.10">
    <property type="entry name" value="Tetratricopeptide repeat domain"/>
    <property type="match status" value="1"/>
</dbReference>
<dbReference type="Pfam" id="PF01535">
    <property type="entry name" value="PPR"/>
    <property type="match status" value="1"/>
</dbReference>
<organism evidence="2 3">
    <name type="scientific">Populus deltoides</name>
    <name type="common">Eastern poplar</name>
    <name type="synonym">Eastern cottonwood</name>
    <dbReference type="NCBI Taxonomy" id="3696"/>
    <lineage>
        <taxon>Eukaryota</taxon>
        <taxon>Viridiplantae</taxon>
        <taxon>Streptophyta</taxon>
        <taxon>Embryophyta</taxon>
        <taxon>Tracheophyta</taxon>
        <taxon>Spermatophyta</taxon>
        <taxon>Magnoliopsida</taxon>
        <taxon>eudicotyledons</taxon>
        <taxon>Gunneridae</taxon>
        <taxon>Pentapetalae</taxon>
        <taxon>rosids</taxon>
        <taxon>fabids</taxon>
        <taxon>Malpighiales</taxon>
        <taxon>Salicaceae</taxon>
        <taxon>Saliceae</taxon>
        <taxon>Populus</taxon>
    </lineage>
</organism>
<dbReference type="PANTHER" id="PTHR47003">
    <property type="entry name" value="OS01G0970900 PROTEIN"/>
    <property type="match status" value="1"/>
</dbReference>
<sequence>MWSDQQGNYKHTGNTYHLLMKIFAQCEEFRAMWRLADEMIEKGFHTTAQTFNILICTCGEAGLAMNVLERLGKAPEFHRLLDEMLGHGIFRDFHTYNILLHVYGKTDNPLAALECYEGGRTLVRNLWNAGKLSEAHEVIKPDDREREIQPSSRKDQRIQGMLKWYILYHR</sequence>
<keyword evidence="1" id="KW-0677">Repeat</keyword>
<evidence type="ECO:0008006" key="4">
    <source>
        <dbReference type="Google" id="ProtNLM"/>
    </source>
</evidence>
<dbReference type="EMBL" id="JACEGQ020000012">
    <property type="protein sequence ID" value="KAH8492396.1"/>
    <property type="molecule type" value="Genomic_DNA"/>
</dbReference>
<dbReference type="GO" id="GO:0008380">
    <property type="term" value="P:RNA splicing"/>
    <property type="evidence" value="ECO:0007669"/>
    <property type="project" value="InterPro"/>
</dbReference>
<comment type="caution">
    <text evidence="2">The sequence shown here is derived from an EMBL/GenBank/DDBJ whole genome shotgun (WGS) entry which is preliminary data.</text>
</comment>
<dbReference type="Proteomes" id="UP000807159">
    <property type="component" value="Chromosome 12"/>
</dbReference>
<protein>
    <recommendedName>
        <fullName evidence="4">Pentatricopeptide repeat-containing protein</fullName>
    </recommendedName>
</protein>
<evidence type="ECO:0000256" key="1">
    <source>
        <dbReference type="ARBA" id="ARBA00022737"/>
    </source>
</evidence>
<gene>
    <name evidence="2" type="ORF">H0E87_021812</name>
</gene>
<reference evidence="2" key="1">
    <citation type="journal article" date="2021" name="J. Hered.">
        <title>Genome Assembly of Salicaceae Populus deltoides (Eastern Cottonwood) I-69 Based on Nanopore Sequencing and Hi-C Technologies.</title>
        <authorList>
            <person name="Bai S."/>
            <person name="Wu H."/>
            <person name="Zhang J."/>
            <person name="Pan Z."/>
            <person name="Zhao W."/>
            <person name="Li Z."/>
            <person name="Tong C."/>
        </authorList>
    </citation>
    <scope>NUCLEOTIDE SEQUENCE</scope>
    <source>
        <tissue evidence="2">Leaf</tissue>
    </source>
</reference>
<name>A0A8T2XGU2_POPDE</name>
<dbReference type="InterPro" id="IPR002885">
    <property type="entry name" value="PPR_rpt"/>
</dbReference>
<dbReference type="InterPro" id="IPR011990">
    <property type="entry name" value="TPR-like_helical_dom_sf"/>
</dbReference>
<dbReference type="PANTHER" id="PTHR47003:SF9">
    <property type="entry name" value="PENTACOTRIPEPTIDE-REPEAT REGION OF PRORP DOMAIN-CONTAINING PROTEIN"/>
    <property type="match status" value="1"/>
</dbReference>
<dbReference type="Pfam" id="PF13812">
    <property type="entry name" value="PPR_3"/>
    <property type="match status" value="1"/>
</dbReference>
<proteinExistence type="predicted"/>
<evidence type="ECO:0000313" key="2">
    <source>
        <dbReference type="EMBL" id="KAH8492396.1"/>
    </source>
</evidence>
<dbReference type="NCBIfam" id="TIGR00756">
    <property type="entry name" value="PPR"/>
    <property type="match status" value="2"/>
</dbReference>
<dbReference type="AlphaFoldDB" id="A0A8T2XGU2"/>
<keyword evidence="3" id="KW-1185">Reference proteome</keyword>